<feature type="signal peptide" evidence="2">
    <location>
        <begin position="1"/>
        <end position="20"/>
    </location>
</feature>
<evidence type="ECO:0000256" key="1">
    <source>
        <dbReference type="SAM" id="MobiDB-lite"/>
    </source>
</evidence>
<dbReference type="Proteomes" id="UP000298471">
    <property type="component" value="Unassembled WGS sequence"/>
</dbReference>
<evidence type="ECO:0000313" key="3">
    <source>
        <dbReference type="EMBL" id="TGE26437.1"/>
    </source>
</evidence>
<accession>A0A4Z0Q8M4</accession>
<proteinExistence type="predicted"/>
<dbReference type="RefSeq" id="WP_135396346.1">
    <property type="nucleotide sequence ID" value="NZ_SRMB01000003.1"/>
</dbReference>
<name>A0A4Z0Q8M4_9BACT</name>
<comment type="caution">
    <text evidence="3">The sequence shown here is derived from an EMBL/GenBank/DDBJ whole genome shotgun (WGS) entry which is preliminary data.</text>
</comment>
<keyword evidence="2" id="KW-0732">Signal</keyword>
<evidence type="ECO:0000256" key="2">
    <source>
        <dbReference type="SAM" id="SignalP"/>
    </source>
</evidence>
<keyword evidence="4" id="KW-1185">Reference proteome</keyword>
<reference evidence="3 4" key="1">
    <citation type="submission" date="2019-04" db="EMBL/GenBank/DDBJ databases">
        <authorList>
            <person name="Feng G."/>
            <person name="Zhang J."/>
            <person name="Zhu H."/>
        </authorList>
    </citation>
    <scope>NUCLEOTIDE SEQUENCE [LARGE SCALE GENOMIC DNA]</scope>
    <source>
        <strain evidence="3 4">9PBR-1</strain>
    </source>
</reference>
<evidence type="ECO:0000313" key="4">
    <source>
        <dbReference type="Proteomes" id="UP000298471"/>
    </source>
</evidence>
<feature type="chain" id="PRO_5021506935" evidence="2">
    <location>
        <begin position="21"/>
        <end position="73"/>
    </location>
</feature>
<feature type="region of interest" description="Disordered" evidence="1">
    <location>
        <begin position="54"/>
        <end position="73"/>
    </location>
</feature>
<dbReference type="EMBL" id="SRMB01000003">
    <property type="protein sequence ID" value="TGE26437.1"/>
    <property type="molecule type" value="Genomic_DNA"/>
</dbReference>
<organism evidence="3 4">
    <name type="scientific">Hymenobacter metallicola</name>
    <dbReference type="NCBI Taxonomy" id="2563114"/>
    <lineage>
        <taxon>Bacteria</taxon>
        <taxon>Pseudomonadati</taxon>
        <taxon>Bacteroidota</taxon>
        <taxon>Cytophagia</taxon>
        <taxon>Cytophagales</taxon>
        <taxon>Hymenobacteraceae</taxon>
        <taxon>Hymenobacter</taxon>
    </lineage>
</organism>
<gene>
    <name evidence="3" type="ORF">E5K02_16720</name>
</gene>
<sequence length="73" mass="8185">MKAIFLFVLASVLVSLPAEASVALASPATEYSVHDAGVSTTESGLGLFKRKKYKYKKRRKSSKNRRQHRLFGR</sequence>
<protein>
    <submittedName>
        <fullName evidence="3">Uncharacterized protein</fullName>
    </submittedName>
</protein>
<dbReference type="AlphaFoldDB" id="A0A4Z0Q8M4"/>